<protein>
    <recommendedName>
        <fullName evidence="5">DUF4175 family protein</fullName>
    </recommendedName>
</protein>
<feature type="compositionally biased region" description="Basic and acidic residues" evidence="1">
    <location>
        <begin position="483"/>
        <end position="499"/>
    </location>
</feature>
<feature type="transmembrane region" description="Helical" evidence="2">
    <location>
        <begin position="44"/>
        <end position="63"/>
    </location>
</feature>
<gene>
    <name evidence="3" type="ORF">OO013_19735</name>
</gene>
<sequence>MKEIKGKINWFLIKWKVKILLQSIFYSFGLSLILILLGEGYEDVYYWAYGLFVITLGGFLMAFQFFSLDNQDVVDYLNKNYDRLQSSASLILKEDLSVIERIQLERIKTDFHVALKKLKPPINLFNTFLFALFTVIAWFLSQEANQQNESILSMKNDLVTSDTLPDINEQLKISFDIDEANLRIIPPSYTGLSSYYKDLESVSVPEGSSMVLKIRSKPDRKIVLINNLNDTVALNENKPGEYFWRSGTLKDKVMEIGISEKEQYISVTNFSINIIPDEYPQISYLIPEEEYQVRDFNKNDEFEIKARIVDDYGLVDTKLIATVSRGSGESVKFRDETFDLSNQGNNVFGSKLSVSSLSLEPGDEIYFHFEATDNKSPNPNIKKSQTRFIRYLDKDAEKNTFSGGMAVDIMPEYFRSQRQIIIDTKKLINDRSSISPEKFRQRSNELGYEQKLLRIRYSKFMGEEFETGGLGISVPEGASEADDASHAGEDHEDHEHHEEEASEAPAGKQELIGLDDFVHTHDVQAEATFFDKSIKSLLRAALNEMWQAELNLRLNKPAKALPYEESALLFIKEIQQRSRIYVERVGFEPPPINVSERRYKGELNEIGDKRLRYDRNEEKLILYQSLLNIKRFLAGMESDFKEDDIRIIGNYFSEQIVENNNAGLIKPLSSLKRLNERKEMTSTEKSQLLNAINLTFIELDLNPGQDKTKLDSLVYWFKTMKSQ</sequence>
<comment type="caution">
    <text evidence="3">The sequence shown here is derived from an EMBL/GenBank/DDBJ whole genome shotgun (WGS) entry which is preliminary data.</text>
</comment>
<name>A0ABT3RWF7_9BACT</name>
<evidence type="ECO:0000256" key="2">
    <source>
        <dbReference type="SAM" id="Phobius"/>
    </source>
</evidence>
<dbReference type="RefSeq" id="WP_266058822.1">
    <property type="nucleotide sequence ID" value="NZ_JAPFQN010000014.1"/>
</dbReference>
<reference evidence="3 4" key="1">
    <citation type="submission" date="2022-11" db="EMBL/GenBank/DDBJ databases">
        <title>The characterization of three novel Bacteroidetes species and genomic analysis of their roles in tidal elemental geochemical cycles.</title>
        <authorList>
            <person name="Ma K."/>
        </authorList>
    </citation>
    <scope>NUCLEOTIDE SEQUENCE [LARGE SCALE GENOMIC DNA]</scope>
    <source>
        <strain evidence="3 4">M17</strain>
    </source>
</reference>
<proteinExistence type="predicted"/>
<feature type="transmembrane region" description="Helical" evidence="2">
    <location>
        <begin position="122"/>
        <end position="140"/>
    </location>
</feature>
<evidence type="ECO:0008006" key="5">
    <source>
        <dbReference type="Google" id="ProtNLM"/>
    </source>
</evidence>
<feature type="region of interest" description="Disordered" evidence="1">
    <location>
        <begin position="468"/>
        <end position="505"/>
    </location>
</feature>
<evidence type="ECO:0000313" key="3">
    <source>
        <dbReference type="EMBL" id="MCX2746120.1"/>
    </source>
</evidence>
<keyword evidence="2" id="KW-0812">Transmembrane</keyword>
<organism evidence="3 4">
    <name type="scientific">Mangrovivirga halotolerans</name>
    <dbReference type="NCBI Taxonomy" id="2993936"/>
    <lineage>
        <taxon>Bacteria</taxon>
        <taxon>Pseudomonadati</taxon>
        <taxon>Bacteroidota</taxon>
        <taxon>Cytophagia</taxon>
        <taxon>Cytophagales</taxon>
        <taxon>Mangrovivirgaceae</taxon>
        <taxon>Mangrovivirga</taxon>
    </lineage>
</organism>
<feature type="transmembrane region" description="Helical" evidence="2">
    <location>
        <begin position="20"/>
        <end position="38"/>
    </location>
</feature>
<dbReference type="EMBL" id="JAPFQN010000014">
    <property type="protein sequence ID" value="MCX2746120.1"/>
    <property type="molecule type" value="Genomic_DNA"/>
</dbReference>
<keyword evidence="2" id="KW-1133">Transmembrane helix</keyword>
<keyword evidence="2" id="KW-0472">Membrane</keyword>
<accession>A0ABT3RWF7</accession>
<dbReference type="Proteomes" id="UP001209885">
    <property type="component" value="Unassembled WGS sequence"/>
</dbReference>
<keyword evidence="4" id="KW-1185">Reference proteome</keyword>
<evidence type="ECO:0000313" key="4">
    <source>
        <dbReference type="Proteomes" id="UP001209885"/>
    </source>
</evidence>
<evidence type="ECO:0000256" key="1">
    <source>
        <dbReference type="SAM" id="MobiDB-lite"/>
    </source>
</evidence>